<dbReference type="KEGG" id="psti:SOO65_15830"/>
<dbReference type="AlphaFoldDB" id="A0AAX4HMQ1"/>
<dbReference type="EMBL" id="CP139487">
    <property type="protein sequence ID" value="WPU64164.1"/>
    <property type="molecule type" value="Genomic_DNA"/>
</dbReference>
<dbReference type="Proteomes" id="UP001324634">
    <property type="component" value="Chromosome"/>
</dbReference>
<proteinExistence type="predicted"/>
<protein>
    <submittedName>
        <fullName evidence="1">Uncharacterized protein</fullName>
    </submittedName>
</protein>
<gene>
    <name evidence="1" type="ORF">SOO65_15830</name>
</gene>
<dbReference type="RefSeq" id="WP_321392432.1">
    <property type="nucleotide sequence ID" value="NZ_CP139487.1"/>
</dbReference>
<dbReference type="PROSITE" id="PS51257">
    <property type="entry name" value="PROKAR_LIPOPROTEIN"/>
    <property type="match status" value="1"/>
</dbReference>
<evidence type="ECO:0000313" key="2">
    <source>
        <dbReference type="Proteomes" id="UP001324634"/>
    </source>
</evidence>
<reference evidence="1 2" key="1">
    <citation type="submission" date="2023-11" db="EMBL/GenBank/DDBJ databases">
        <title>Peredibacter starrii A3.12.</title>
        <authorList>
            <person name="Mitchell R.J."/>
        </authorList>
    </citation>
    <scope>NUCLEOTIDE SEQUENCE [LARGE SCALE GENOMIC DNA]</scope>
    <source>
        <strain evidence="1 2">A3.12</strain>
    </source>
</reference>
<evidence type="ECO:0000313" key="1">
    <source>
        <dbReference type="EMBL" id="WPU64164.1"/>
    </source>
</evidence>
<name>A0AAX4HMQ1_9BACT</name>
<keyword evidence="2" id="KW-1185">Reference proteome</keyword>
<accession>A0AAX4HMQ1</accession>
<sequence>MRLFWFFFIVIMMVSCGSGKKVSDQPADDTMTPPSEQSAITKQESTEIAFKKGSGDLTPQAKKELERLYEKFNHDGVSKVKAVTWGDLEYPSVHNSKDIEDDTTLVVKRNMELGTYLKKLTENENIEMFNMAERSAAVNKISTDENIKVSLESAGIPNTDTAVKVPGKASKSIVIFIKEEE</sequence>
<organism evidence="1 2">
    <name type="scientific">Peredibacter starrii</name>
    <dbReference type="NCBI Taxonomy" id="28202"/>
    <lineage>
        <taxon>Bacteria</taxon>
        <taxon>Pseudomonadati</taxon>
        <taxon>Bdellovibrionota</taxon>
        <taxon>Bacteriovoracia</taxon>
        <taxon>Bacteriovoracales</taxon>
        <taxon>Bacteriovoracaceae</taxon>
        <taxon>Peredibacter</taxon>
    </lineage>
</organism>